<dbReference type="PANTHER" id="PTHR30347:SF1">
    <property type="entry name" value="MECHANOSENSITIVE CHANNEL MSCK"/>
    <property type="match status" value="1"/>
</dbReference>
<dbReference type="AlphaFoldDB" id="A0A1I7NH19"/>
<proteinExistence type="inferred from homology"/>
<comment type="subcellular location">
    <subcellularLocation>
        <location evidence="1">Cell membrane</location>
        <topology evidence="1">Multi-pass membrane protein</topology>
    </subcellularLocation>
</comment>
<keyword evidence="5 8" id="KW-1133">Transmembrane helix</keyword>
<evidence type="ECO:0000256" key="7">
    <source>
        <dbReference type="SAM" id="MobiDB-lite"/>
    </source>
</evidence>
<dbReference type="PANTHER" id="PTHR30347">
    <property type="entry name" value="POTASSIUM CHANNEL RELATED"/>
    <property type="match status" value="1"/>
</dbReference>
<evidence type="ECO:0000256" key="9">
    <source>
        <dbReference type="SAM" id="SignalP"/>
    </source>
</evidence>
<dbReference type="InterPro" id="IPR011014">
    <property type="entry name" value="MscS_channel_TM-2"/>
</dbReference>
<feature type="transmembrane region" description="Helical" evidence="8">
    <location>
        <begin position="516"/>
        <end position="537"/>
    </location>
</feature>
<dbReference type="Proteomes" id="UP000199423">
    <property type="component" value="Unassembled WGS sequence"/>
</dbReference>
<dbReference type="SUPFAM" id="SSF50182">
    <property type="entry name" value="Sm-like ribonucleoproteins"/>
    <property type="match status" value="1"/>
</dbReference>
<comment type="similarity">
    <text evidence="2">Belongs to the MscS (TC 1.A.23) family.</text>
</comment>
<dbReference type="Gene3D" id="1.10.287.1260">
    <property type="match status" value="1"/>
</dbReference>
<evidence type="ECO:0000256" key="4">
    <source>
        <dbReference type="ARBA" id="ARBA00022692"/>
    </source>
</evidence>
<name>A0A1I7NH19_9HYPH</name>
<dbReference type="InterPro" id="IPR011066">
    <property type="entry name" value="MscS_channel_C_sf"/>
</dbReference>
<dbReference type="InterPro" id="IPR052702">
    <property type="entry name" value="MscS-like_channel"/>
</dbReference>
<dbReference type="SUPFAM" id="SSF82861">
    <property type="entry name" value="Mechanosensitive channel protein MscS (YggB), transmembrane region"/>
    <property type="match status" value="1"/>
</dbReference>
<dbReference type="GO" id="GO:0005886">
    <property type="term" value="C:plasma membrane"/>
    <property type="evidence" value="ECO:0007669"/>
    <property type="project" value="UniProtKB-SubCell"/>
</dbReference>
<dbReference type="InterPro" id="IPR049278">
    <property type="entry name" value="MS_channel_C"/>
</dbReference>
<feature type="domain" description="Mechanosensitive ion channel MscS" evidence="10">
    <location>
        <begin position="707"/>
        <end position="773"/>
    </location>
</feature>
<feature type="transmembrane region" description="Helical" evidence="8">
    <location>
        <begin position="615"/>
        <end position="640"/>
    </location>
</feature>
<protein>
    <submittedName>
        <fullName evidence="12">Small-conductance mechanosensitive channel</fullName>
    </submittedName>
</protein>
<reference evidence="13" key="1">
    <citation type="submission" date="2016-10" db="EMBL/GenBank/DDBJ databases">
        <authorList>
            <person name="Varghese N."/>
            <person name="Submissions S."/>
        </authorList>
    </citation>
    <scope>NUCLEOTIDE SEQUENCE [LARGE SCALE GENOMIC DNA]</scope>
    <source>
        <strain evidence="13">DSM 1565</strain>
    </source>
</reference>
<feature type="transmembrane region" description="Helical" evidence="8">
    <location>
        <begin position="298"/>
        <end position="318"/>
    </location>
</feature>
<feature type="transmembrane region" description="Helical" evidence="8">
    <location>
        <begin position="488"/>
        <end position="510"/>
    </location>
</feature>
<dbReference type="EMBL" id="FPCH01000002">
    <property type="protein sequence ID" value="SFV33933.1"/>
    <property type="molecule type" value="Genomic_DNA"/>
</dbReference>
<evidence type="ECO:0000256" key="1">
    <source>
        <dbReference type="ARBA" id="ARBA00004651"/>
    </source>
</evidence>
<keyword evidence="3" id="KW-1003">Cell membrane</keyword>
<feature type="transmembrane region" description="Helical" evidence="8">
    <location>
        <begin position="661"/>
        <end position="684"/>
    </location>
</feature>
<evidence type="ECO:0000256" key="2">
    <source>
        <dbReference type="ARBA" id="ARBA00008017"/>
    </source>
</evidence>
<feature type="transmembrane region" description="Helical" evidence="8">
    <location>
        <begin position="379"/>
        <end position="398"/>
    </location>
</feature>
<keyword evidence="4 8" id="KW-0812">Transmembrane</keyword>
<feature type="transmembrane region" description="Helical" evidence="8">
    <location>
        <begin position="419"/>
        <end position="443"/>
    </location>
</feature>
<dbReference type="GO" id="GO:0008381">
    <property type="term" value="F:mechanosensitive monoatomic ion channel activity"/>
    <property type="evidence" value="ECO:0007669"/>
    <property type="project" value="UniProtKB-ARBA"/>
</dbReference>
<feature type="compositionally biased region" description="Low complexity" evidence="7">
    <location>
        <begin position="42"/>
        <end position="111"/>
    </location>
</feature>
<dbReference type="Pfam" id="PF00924">
    <property type="entry name" value="MS_channel_2nd"/>
    <property type="match status" value="1"/>
</dbReference>
<dbReference type="Pfam" id="PF21082">
    <property type="entry name" value="MS_channel_3rd"/>
    <property type="match status" value="1"/>
</dbReference>
<evidence type="ECO:0000313" key="12">
    <source>
        <dbReference type="EMBL" id="SFV33933.1"/>
    </source>
</evidence>
<dbReference type="Gene3D" id="3.30.70.100">
    <property type="match status" value="1"/>
</dbReference>
<keyword evidence="13" id="KW-1185">Reference proteome</keyword>
<dbReference type="STRING" id="51670.SAMN04488557_2158"/>
<dbReference type="InterPro" id="IPR006686">
    <property type="entry name" value="MscS_channel_CS"/>
</dbReference>
<dbReference type="SUPFAM" id="SSF82689">
    <property type="entry name" value="Mechanosensitive channel protein MscS (YggB), C-terminal domain"/>
    <property type="match status" value="1"/>
</dbReference>
<feature type="region of interest" description="Disordered" evidence="7">
    <location>
        <begin position="42"/>
        <end position="127"/>
    </location>
</feature>
<evidence type="ECO:0000259" key="10">
    <source>
        <dbReference type="Pfam" id="PF00924"/>
    </source>
</evidence>
<feature type="transmembrane region" description="Helical" evidence="8">
    <location>
        <begin position="339"/>
        <end position="359"/>
    </location>
</feature>
<dbReference type="PROSITE" id="PS01246">
    <property type="entry name" value="UPF0003"/>
    <property type="match status" value="1"/>
</dbReference>
<organism evidence="12 13">
    <name type="scientific">Hyphomicrobium facile</name>
    <dbReference type="NCBI Taxonomy" id="51670"/>
    <lineage>
        <taxon>Bacteria</taxon>
        <taxon>Pseudomonadati</taxon>
        <taxon>Pseudomonadota</taxon>
        <taxon>Alphaproteobacteria</taxon>
        <taxon>Hyphomicrobiales</taxon>
        <taxon>Hyphomicrobiaceae</taxon>
        <taxon>Hyphomicrobium</taxon>
    </lineage>
</organism>
<feature type="transmembrane region" description="Helical" evidence="8">
    <location>
        <begin position="569"/>
        <end position="595"/>
    </location>
</feature>
<keyword evidence="9" id="KW-0732">Signal</keyword>
<dbReference type="InterPro" id="IPR006685">
    <property type="entry name" value="MscS_channel_2nd"/>
</dbReference>
<feature type="compositionally biased region" description="Pro residues" evidence="7">
    <location>
        <begin position="112"/>
        <end position="123"/>
    </location>
</feature>
<evidence type="ECO:0000313" key="13">
    <source>
        <dbReference type="Proteomes" id="UP000199423"/>
    </source>
</evidence>
<evidence type="ECO:0000256" key="3">
    <source>
        <dbReference type="ARBA" id="ARBA00022475"/>
    </source>
</evidence>
<dbReference type="OrthoDB" id="9799209at2"/>
<accession>A0A1I7NH19</accession>
<dbReference type="InterPro" id="IPR010920">
    <property type="entry name" value="LSM_dom_sf"/>
</dbReference>
<dbReference type="RefSeq" id="WP_092867675.1">
    <property type="nucleotide sequence ID" value="NZ_FPCH01000002.1"/>
</dbReference>
<feature type="transmembrane region" description="Helical" evidence="8">
    <location>
        <begin position="449"/>
        <end position="468"/>
    </location>
</feature>
<feature type="chain" id="PRO_5011590651" evidence="9">
    <location>
        <begin position="24"/>
        <end position="874"/>
    </location>
</feature>
<gene>
    <name evidence="12" type="ORF">SAMN04488557_2158</name>
</gene>
<sequence length="874" mass="93314">MLRRAFATVALAILFAVPGAVTAQEAWTPAVKPVAAQKSATPAPQATPAAATAPAAGAGAANPPAAATATTPAQAAPAQAAPAEPAAANAPADSQPALAQEPATATPEAQPAAPPPPPPPPLLTPEVSSTISSIVGDMDGAEKTLATISGVNTDLGRLRDNIDSVIAKSTQTADGLRPRLSDLHVQIKRLGDPPAKEAAPEPAAVAAERARLDVQEAEVSGAIKTLEVTWWRARQAIDKITELRLQMFVRSLTEQITSPLLPAFWNDIARQRASVQWRLQYNAEDWWNSIKRQKGSVLVLYAAAIGLYLLLKAVVMSLTRYRPGPNATPPSFFQRAASAAWIAPVRAIPGIAAVLLLYGGHEYLGLLYYPTAAPVGAAFFRYALVFIAVSALIVSVFAPNRPERRLMQLSDRSAKRITLLLILLALIYSIDLFLSSFGQILYFPLSMSVAQSLFASLAFALVLIGLLLTPFESSETTLARPVGRGEPIWLKLPLGIAAAAIIGCSLFGYIAMARFLSQQLVMTGVVGLVAVLLYLAIRAFTRGTTTSRGQISVVLEERMGFDEVRRKQLAWLTEVVLTLGVAFLTFPILLLQWGFAAPDIRDWLERLLFGFEIGGIRISIVKIQVGIAIFIAGVFITRLLQRRLRENLLIAPKMDAGIANSIQTAVGYAGTGLAAVIAISYAGFNITNLAIVAGALSVGIGFGLQSIVNNFVSGLILLIERPIKVGDWVVVGSEQGTVRSISVRSTEIETFDRASLIVPNSELITGRVLNWTHRSALGRVVLKFSAGPDVDPRRVLTILTECANRHPSILREPAPIAVFEGYTKDTTDYTLRVLLPDITHGLRVQSDLRVAVYEALRRSGIVGTSALPAAASAS</sequence>
<feature type="domain" description="Mechanosensitive ion channel MscS C-terminal" evidence="11">
    <location>
        <begin position="789"/>
        <end position="861"/>
    </location>
</feature>
<evidence type="ECO:0000259" key="11">
    <source>
        <dbReference type="Pfam" id="PF21082"/>
    </source>
</evidence>
<evidence type="ECO:0000256" key="5">
    <source>
        <dbReference type="ARBA" id="ARBA00022989"/>
    </source>
</evidence>
<evidence type="ECO:0000256" key="6">
    <source>
        <dbReference type="ARBA" id="ARBA00023136"/>
    </source>
</evidence>
<keyword evidence="6 8" id="KW-0472">Membrane</keyword>
<dbReference type="InterPro" id="IPR023408">
    <property type="entry name" value="MscS_beta-dom_sf"/>
</dbReference>
<evidence type="ECO:0000256" key="8">
    <source>
        <dbReference type="SAM" id="Phobius"/>
    </source>
</evidence>
<feature type="transmembrane region" description="Helical" evidence="8">
    <location>
        <begin position="690"/>
        <end position="719"/>
    </location>
</feature>
<feature type="signal peptide" evidence="9">
    <location>
        <begin position="1"/>
        <end position="23"/>
    </location>
</feature>
<dbReference type="Gene3D" id="2.30.30.60">
    <property type="match status" value="1"/>
</dbReference>